<dbReference type="Proteomes" id="UP001418796">
    <property type="component" value="Unassembled WGS sequence"/>
</dbReference>
<dbReference type="RefSeq" id="WP_343132219.1">
    <property type="nucleotide sequence ID" value="NZ_JBCITK010000002.1"/>
</dbReference>
<keyword evidence="3" id="KW-1185">Reference proteome</keyword>
<comment type="caution">
    <text evidence="2">The sequence shown here is derived from an EMBL/GenBank/DDBJ whole genome shotgun (WGS) entry which is preliminary data.</text>
</comment>
<feature type="transmembrane region" description="Helical" evidence="1">
    <location>
        <begin position="77"/>
        <end position="99"/>
    </location>
</feature>
<feature type="transmembrane region" description="Helical" evidence="1">
    <location>
        <begin position="36"/>
        <end position="57"/>
    </location>
</feature>
<proteinExistence type="predicted"/>
<keyword evidence="1" id="KW-0472">Membrane</keyword>
<evidence type="ECO:0000313" key="3">
    <source>
        <dbReference type="Proteomes" id="UP001418796"/>
    </source>
</evidence>
<organism evidence="2 3">
    <name type="scientific">Alkalicoccobacillus gibsonii</name>
    <dbReference type="NCBI Taxonomy" id="79881"/>
    <lineage>
        <taxon>Bacteria</taxon>
        <taxon>Bacillati</taxon>
        <taxon>Bacillota</taxon>
        <taxon>Bacilli</taxon>
        <taxon>Bacillales</taxon>
        <taxon>Bacillaceae</taxon>
        <taxon>Alkalicoccobacillus</taxon>
    </lineage>
</organism>
<protein>
    <recommendedName>
        <fullName evidence="4">MFS transporter</fullName>
    </recommendedName>
</protein>
<dbReference type="EMBL" id="JBCITK010000002">
    <property type="protein sequence ID" value="MEN0645552.1"/>
    <property type="molecule type" value="Genomic_DNA"/>
</dbReference>
<feature type="transmembrane region" description="Helical" evidence="1">
    <location>
        <begin position="6"/>
        <end position="24"/>
    </location>
</feature>
<sequence>MLAFSFLIYILMLIGSAVALYFAIQKGNCSKKDKRQMFLIYAILIVFSTLLFFQTFFNSGVLETLRQMLINVYGVSMGSLIFMAYIFTNLTVIIVGFAIRKALNTVVGTAFIALIFFMPQLVSTGFFTNIITELDL</sequence>
<evidence type="ECO:0000256" key="1">
    <source>
        <dbReference type="SAM" id="Phobius"/>
    </source>
</evidence>
<keyword evidence="1" id="KW-0812">Transmembrane</keyword>
<feature type="transmembrane region" description="Helical" evidence="1">
    <location>
        <begin position="106"/>
        <end position="131"/>
    </location>
</feature>
<name>A0ABU9VNR7_9BACI</name>
<gene>
    <name evidence="2" type="ORF">MKY91_20515</name>
</gene>
<accession>A0ABU9VNR7</accession>
<reference evidence="2 3" key="1">
    <citation type="submission" date="2024-03" db="EMBL/GenBank/DDBJ databases">
        <title>Bacilli Hybrid Assemblies.</title>
        <authorList>
            <person name="Kovac J."/>
        </authorList>
    </citation>
    <scope>NUCLEOTIDE SEQUENCE [LARGE SCALE GENOMIC DNA]</scope>
    <source>
        <strain evidence="2 3">FSL R7-0666</strain>
    </source>
</reference>
<keyword evidence="1" id="KW-1133">Transmembrane helix</keyword>
<evidence type="ECO:0000313" key="2">
    <source>
        <dbReference type="EMBL" id="MEN0645552.1"/>
    </source>
</evidence>
<evidence type="ECO:0008006" key="4">
    <source>
        <dbReference type="Google" id="ProtNLM"/>
    </source>
</evidence>